<keyword evidence="3" id="KW-1185">Reference proteome</keyword>
<dbReference type="EMBL" id="VFLP01000035">
    <property type="protein sequence ID" value="TRX92618.1"/>
    <property type="molecule type" value="Genomic_DNA"/>
</dbReference>
<sequence>MADDRQGQQRAYQGQGDGRVANGTVQAQERRPADRGDELDPGQDAGWQYAPQVRRYAEASQAGAEEVEAFPWEGTTAPRRTEDRVKEQKPQAGKRKYDEAAARQKPHPQMAVSSKPECTWETACHGDSRTSSTSGLTQLLASLQQWLFSGGQTRVQEPFTGD</sequence>
<dbReference type="AlphaFoldDB" id="A0A553HXE2"/>
<name>A0A553HXE2_9PEZI</name>
<proteinExistence type="predicted"/>
<feature type="region of interest" description="Disordered" evidence="1">
    <location>
        <begin position="1"/>
        <end position="117"/>
    </location>
</feature>
<evidence type="ECO:0000313" key="2">
    <source>
        <dbReference type="EMBL" id="TRX92618.1"/>
    </source>
</evidence>
<evidence type="ECO:0000313" key="3">
    <source>
        <dbReference type="Proteomes" id="UP000319160"/>
    </source>
</evidence>
<dbReference type="Proteomes" id="UP000319160">
    <property type="component" value="Unassembled WGS sequence"/>
</dbReference>
<accession>A0A553HXE2</accession>
<feature type="compositionally biased region" description="Basic and acidic residues" evidence="1">
    <location>
        <begin position="79"/>
        <end position="102"/>
    </location>
</feature>
<organism evidence="2 3">
    <name type="scientific">Xylaria flabelliformis</name>
    <dbReference type="NCBI Taxonomy" id="2512241"/>
    <lineage>
        <taxon>Eukaryota</taxon>
        <taxon>Fungi</taxon>
        <taxon>Dikarya</taxon>
        <taxon>Ascomycota</taxon>
        <taxon>Pezizomycotina</taxon>
        <taxon>Sordariomycetes</taxon>
        <taxon>Xylariomycetidae</taxon>
        <taxon>Xylariales</taxon>
        <taxon>Xylariaceae</taxon>
        <taxon>Xylaria</taxon>
    </lineage>
</organism>
<gene>
    <name evidence="2" type="ORF">FHL15_006545</name>
</gene>
<feature type="compositionally biased region" description="Basic and acidic residues" evidence="1">
    <location>
        <begin position="28"/>
        <end position="38"/>
    </location>
</feature>
<reference evidence="3" key="1">
    <citation type="submission" date="2019-06" db="EMBL/GenBank/DDBJ databases">
        <title>Draft genome sequence of the griseofulvin-producing fungus Xylaria cubensis strain G536.</title>
        <authorList>
            <person name="Mead M.E."/>
            <person name="Raja H.A."/>
            <person name="Steenwyk J.L."/>
            <person name="Knowles S.L."/>
            <person name="Oberlies N.H."/>
            <person name="Rokas A."/>
        </authorList>
    </citation>
    <scope>NUCLEOTIDE SEQUENCE [LARGE SCALE GENOMIC DNA]</scope>
    <source>
        <strain evidence="3">G536</strain>
    </source>
</reference>
<protein>
    <submittedName>
        <fullName evidence="2">Uncharacterized protein</fullName>
    </submittedName>
</protein>
<evidence type="ECO:0000256" key="1">
    <source>
        <dbReference type="SAM" id="MobiDB-lite"/>
    </source>
</evidence>
<comment type="caution">
    <text evidence="2">The sequence shown here is derived from an EMBL/GenBank/DDBJ whole genome shotgun (WGS) entry which is preliminary data.</text>
</comment>